<evidence type="ECO:0000256" key="11">
    <source>
        <dbReference type="ARBA" id="ARBA00047527"/>
    </source>
</evidence>
<dbReference type="Proteomes" id="UP000252585">
    <property type="component" value="Unassembled WGS sequence"/>
</dbReference>
<comment type="similarity">
    <text evidence="10 12">Belongs to the EPSP synthase family. MurA subfamily.</text>
</comment>
<dbReference type="InterPro" id="IPR013792">
    <property type="entry name" value="RNA3'P_cycl/enolpyr_Trfase_a/b"/>
</dbReference>
<dbReference type="Pfam" id="PF00275">
    <property type="entry name" value="EPSP_synthase"/>
    <property type="match status" value="1"/>
</dbReference>
<dbReference type="Gene3D" id="3.65.10.10">
    <property type="entry name" value="Enolpyruvate transferase domain"/>
    <property type="match status" value="2"/>
</dbReference>
<evidence type="ECO:0000256" key="3">
    <source>
        <dbReference type="ARBA" id="ARBA00022490"/>
    </source>
</evidence>
<sequence>MEKIIVRGGKQLNGTVKIEGAKNAVLPVIAASIIASEGKSRLYEVPKLADVYTMREVLQHINADMEIHENVVEVDASRPLLTEAPFEYVRKMRASVLVLGPLLARYGHAKVALPGGCAIGSRPIDLHLKGFEAMGADVNVGNGFVELSSKGRLHGAKIYLDMPSVGATENIMMAAALADGKTVIENAAKEPEIVDLANFLNKMGAKVVGAGTEKIKIEGVEKLYGAEHTIVSDRVEAGTYMIAAAITGGDVFLENTELEHSSALVSKMEEMGVQFFQEPNGIRVIGPEKLKATDVKTLPHPGFPTDMQSQMMALMLQAEGTSVITETVFENRFMHVEEFRRMNAKLKIEGRSCIVEGSSKLQGAEVAATDLRAGAALILAGLVADGYTRVTELKHIDRGYVDITEKFKQLGADIERVKEPETIIAMNISQKVAETEQSSIYS</sequence>
<evidence type="ECO:0000256" key="5">
    <source>
        <dbReference type="ARBA" id="ARBA00022679"/>
    </source>
</evidence>
<evidence type="ECO:0000256" key="7">
    <source>
        <dbReference type="ARBA" id="ARBA00022984"/>
    </source>
</evidence>
<comment type="caution">
    <text evidence="12">Lacks conserved residue(s) required for the propagation of feature annotation.</text>
</comment>
<keyword evidence="3 12" id="KW-0963">Cytoplasm</keyword>
<evidence type="ECO:0000313" key="15">
    <source>
        <dbReference type="Proteomes" id="UP000252585"/>
    </source>
</evidence>
<reference evidence="14 15" key="1">
    <citation type="submission" date="2018-07" db="EMBL/GenBank/DDBJ databases">
        <title>Genomic Encyclopedia of Type Strains, Phase IV (KMG-IV): sequencing the most valuable type-strain genomes for metagenomic binning, comparative biology and taxonomic classification.</title>
        <authorList>
            <person name="Goeker M."/>
        </authorList>
    </citation>
    <scope>NUCLEOTIDE SEQUENCE [LARGE SCALE GENOMIC DNA]</scope>
    <source>
        <strain evidence="14 15">DSM 27696</strain>
    </source>
</reference>
<gene>
    <name evidence="12" type="primary">murA</name>
    <name evidence="14" type="ORF">DFR57_101298</name>
</gene>
<dbReference type="SUPFAM" id="SSF55205">
    <property type="entry name" value="EPT/RTPC-like"/>
    <property type="match status" value="1"/>
</dbReference>
<evidence type="ECO:0000256" key="1">
    <source>
        <dbReference type="ARBA" id="ARBA00004496"/>
    </source>
</evidence>
<dbReference type="GO" id="GO:0019277">
    <property type="term" value="P:UDP-N-acetylgalactosamine biosynthetic process"/>
    <property type="evidence" value="ECO:0007669"/>
    <property type="project" value="InterPro"/>
</dbReference>
<evidence type="ECO:0000313" key="14">
    <source>
        <dbReference type="EMBL" id="RCW77424.1"/>
    </source>
</evidence>
<feature type="modified residue" description="2-(S-cysteinyl)pyruvic acid O-phosphothioketal" evidence="12">
    <location>
        <position position="117"/>
    </location>
</feature>
<comment type="subcellular location">
    <subcellularLocation>
        <location evidence="1 12">Cytoplasm</location>
    </subcellularLocation>
</comment>
<comment type="pathway">
    <text evidence="2 12">Cell wall biogenesis; peptidoglycan biosynthesis.</text>
</comment>
<dbReference type="InterPro" id="IPR036968">
    <property type="entry name" value="Enolpyruvate_Tfrase_sf"/>
</dbReference>
<dbReference type="AlphaFoldDB" id="A0A368YGV7"/>
<dbReference type="NCBIfam" id="NF006873">
    <property type="entry name" value="PRK09369.1"/>
    <property type="match status" value="1"/>
</dbReference>
<evidence type="ECO:0000256" key="10">
    <source>
        <dbReference type="ARBA" id="ARBA00038367"/>
    </source>
</evidence>
<keyword evidence="9 12" id="KW-0961">Cell wall biogenesis/degradation</keyword>
<feature type="binding site" evidence="12">
    <location>
        <position position="306"/>
    </location>
    <ligand>
        <name>UDP-N-acetyl-alpha-D-glucosamine</name>
        <dbReference type="ChEBI" id="CHEBI:57705"/>
    </ligand>
</feature>
<dbReference type="CDD" id="cd01555">
    <property type="entry name" value="UdpNAET"/>
    <property type="match status" value="1"/>
</dbReference>
<comment type="catalytic activity">
    <reaction evidence="11 12">
        <text>phosphoenolpyruvate + UDP-N-acetyl-alpha-D-glucosamine = UDP-N-acetyl-3-O-(1-carboxyvinyl)-alpha-D-glucosamine + phosphate</text>
        <dbReference type="Rhea" id="RHEA:18681"/>
        <dbReference type="ChEBI" id="CHEBI:43474"/>
        <dbReference type="ChEBI" id="CHEBI:57705"/>
        <dbReference type="ChEBI" id="CHEBI:58702"/>
        <dbReference type="ChEBI" id="CHEBI:68483"/>
        <dbReference type="EC" id="2.5.1.7"/>
    </reaction>
</comment>
<dbReference type="InterPro" id="IPR005750">
    <property type="entry name" value="UDP_GlcNAc_COvinyl_MurA"/>
</dbReference>
<evidence type="ECO:0000256" key="8">
    <source>
        <dbReference type="ARBA" id="ARBA00023306"/>
    </source>
</evidence>
<keyword evidence="12" id="KW-0670">Pyruvate</keyword>
<keyword evidence="15" id="KW-1185">Reference proteome</keyword>
<dbReference type="UniPathway" id="UPA00219"/>
<comment type="caution">
    <text evidence="14">The sequence shown here is derived from an EMBL/GenBank/DDBJ whole genome shotgun (WGS) entry which is preliminary data.</text>
</comment>
<dbReference type="GO" id="GO:0009252">
    <property type="term" value="P:peptidoglycan biosynthetic process"/>
    <property type="evidence" value="ECO:0007669"/>
    <property type="project" value="UniProtKB-UniRule"/>
</dbReference>
<evidence type="ECO:0000256" key="6">
    <source>
        <dbReference type="ARBA" id="ARBA00022960"/>
    </source>
</evidence>
<evidence type="ECO:0000256" key="2">
    <source>
        <dbReference type="ARBA" id="ARBA00004752"/>
    </source>
</evidence>
<dbReference type="GO" id="GO:0051301">
    <property type="term" value="P:cell division"/>
    <property type="evidence" value="ECO:0007669"/>
    <property type="project" value="UniProtKB-KW"/>
</dbReference>
<feature type="binding site" evidence="12">
    <location>
        <begin position="22"/>
        <end position="23"/>
    </location>
    <ligand>
        <name>phosphoenolpyruvate</name>
        <dbReference type="ChEBI" id="CHEBI:58702"/>
    </ligand>
</feature>
<accession>A0A368YGV7</accession>
<dbReference type="InterPro" id="IPR001986">
    <property type="entry name" value="Enolpyruvate_Tfrase_dom"/>
</dbReference>
<dbReference type="PANTHER" id="PTHR43783">
    <property type="entry name" value="UDP-N-ACETYLGLUCOSAMINE 1-CARBOXYVINYLTRANSFERASE"/>
    <property type="match status" value="1"/>
</dbReference>
<dbReference type="GO" id="GO:0008760">
    <property type="term" value="F:UDP-N-acetylglucosamine 1-carboxyvinyltransferase activity"/>
    <property type="evidence" value="ECO:0007669"/>
    <property type="project" value="UniProtKB-UniRule"/>
</dbReference>
<dbReference type="GO" id="GO:0071555">
    <property type="term" value="P:cell wall organization"/>
    <property type="evidence" value="ECO:0007669"/>
    <property type="project" value="UniProtKB-KW"/>
</dbReference>
<comment type="function">
    <text evidence="12">Cell wall formation. Adds enolpyruvyl to UDP-N-acetylglucosamine.</text>
</comment>
<dbReference type="FunFam" id="3.65.10.10:FF:000001">
    <property type="entry name" value="UDP-N-acetylglucosamine 1-carboxyvinyltransferase"/>
    <property type="match status" value="1"/>
</dbReference>
<feature type="binding site" evidence="12">
    <location>
        <begin position="122"/>
        <end position="126"/>
    </location>
    <ligand>
        <name>UDP-N-acetyl-alpha-D-glucosamine</name>
        <dbReference type="ChEBI" id="CHEBI:57705"/>
    </ligand>
</feature>
<keyword evidence="5 12" id="KW-0808">Transferase</keyword>
<dbReference type="EMBL" id="QPJJ01000001">
    <property type="protein sequence ID" value="RCW77424.1"/>
    <property type="molecule type" value="Genomic_DNA"/>
</dbReference>
<feature type="domain" description="Enolpyruvate transferase" evidence="13">
    <location>
        <begin position="6"/>
        <end position="406"/>
    </location>
</feature>
<dbReference type="EC" id="2.5.1.7" evidence="12"/>
<keyword evidence="7 12" id="KW-0573">Peptidoglycan synthesis</keyword>
<dbReference type="HAMAP" id="MF_00111">
    <property type="entry name" value="MurA"/>
    <property type="match status" value="1"/>
</dbReference>
<feature type="binding site" evidence="12">
    <location>
        <position position="93"/>
    </location>
    <ligand>
        <name>UDP-N-acetyl-alpha-D-glucosamine</name>
        <dbReference type="ChEBI" id="CHEBI:57705"/>
    </ligand>
</feature>
<keyword evidence="6 12" id="KW-0133">Cell shape</keyword>
<dbReference type="PANTHER" id="PTHR43783:SF1">
    <property type="entry name" value="UDP-N-ACETYLGLUCOSAMINE 1-CARBOXYVINYLTRANSFERASE"/>
    <property type="match status" value="1"/>
</dbReference>
<dbReference type="GO" id="GO:0008360">
    <property type="term" value="P:regulation of cell shape"/>
    <property type="evidence" value="ECO:0007669"/>
    <property type="project" value="UniProtKB-KW"/>
</dbReference>
<proteinExistence type="inferred from homology"/>
<keyword evidence="8 12" id="KW-0131">Cell cycle</keyword>
<evidence type="ECO:0000256" key="9">
    <source>
        <dbReference type="ARBA" id="ARBA00023316"/>
    </source>
</evidence>
<name>A0A368YGV7_9BACI</name>
<dbReference type="OrthoDB" id="9803760at2"/>
<dbReference type="GO" id="GO:0005737">
    <property type="term" value="C:cytoplasm"/>
    <property type="evidence" value="ECO:0007669"/>
    <property type="project" value="UniProtKB-SubCell"/>
</dbReference>
<evidence type="ECO:0000256" key="12">
    <source>
        <dbReference type="HAMAP-Rule" id="MF_00111"/>
    </source>
</evidence>
<dbReference type="InterPro" id="IPR050068">
    <property type="entry name" value="MurA_subfamily"/>
</dbReference>
<protein>
    <recommendedName>
        <fullName evidence="12">UDP-N-acetylglucosamine 1-carboxyvinyltransferase</fullName>
        <ecNumber evidence="12">2.5.1.7</ecNumber>
    </recommendedName>
    <alternativeName>
        <fullName evidence="12">Enoylpyruvate transferase</fullName>
    </alternativeName>
    <alternativeName>
        <fullName evidence="12">UDP-N-acetylglucosamine enolpyruvyl transferase</fullName>
        <shortName evidence="12">EPT</shortName>
    </alternativeName>
</protein>
<feature type="binding site" evidence="12">
    <location>
        <position position="328"/>
    </location>
    <ligand>
        <name>UDP-N-acetyl-alpha-D-glucosamine</name>
        <dbReference type="ChEBI" id="CHEBI:57705"/>
    </ligand>
</feature>
<evidence type="ECO:0000256" key="4">
    <source>
        <dbReference type="ARBA" id="ARBA00022618"/>
    </source>
</evidence>
<dbReference type="NCBIfam" id="TIGR01072">
    <property type="entry name" value="murA"/>
    <property type="match status" value="1"/>
</dbReference>
<dbReference type="RefSeq" id="WP_114351352.1">
    <property type="nucleotide sequence ID" value="NZ_QPJJ01000001.1"/>
</dbReference>
<organism evidence="14 15">
    <name type="scientific">Saliterribacillus persicus</name>
    <dbReference type="NCBI Taxonomy" id="930114"/>
    <lineage>
        <taxon>Bacteria</taxon>
        <taxon>Bacillati</taxon>
        <taxon>Bacillota</taxon>
        <taxon>Bacilli</taxon>
        <taxon>Bacillales</taxon>
        <taxon>Bacillaceae</taxon>
        <taxon>Saliterribacillus</taxon>
    </lineage>
</organism>
<keyword evidence="4 12" id="KW-0132">Cell division</keyword>
<evidence type="ECO:0000259" key="13">
    <source>
        <dbReference type="Pfam" id="PF00275"/>
    </source>
</evidence>
<feature type="active site" description="Proton donor" evidence="12">
    <location>
        <position position="117"/>
    </location>
</feature>